<dbReference type="EMBL" id="CP002326">
    <property type="protein sequence ID" value="ADQ41942.1"/>
    <property type="molecule type" value="Genomic_DNA"/>
</dbReference>
<dbReference type="AlphaFoldDB" id="E4S8G0"/>
<sequence length="61" mass="7188">MTKGSYWVYSYSIKEKVGMGSLVERRGKIKMQVVYIYEASDYKVYDSVKSLQGNFYIKMLK</sequence>
<evidence type="ECO:0000313" key="2">
    <source>
        <dbReference type="Proteomes" id="UP000009256"/>
    </source>
</evidence>
<evidence type="ECO:0000313" key="1">
    <source>
        <dbReference type="EMBL" id="ADQ41942.1"/>
    </source>
</evidence>
<protein>
    <submittedName>
        <fullName evidence="1">Glucan endo-1,3-beta-D-glucosidase</fullName>
    </submittedName>
</protein>
<accession>E4S8G0</accession>
<dbReference type="HOGENOM" id="CLU_208952_0_0_9"/>
<organism evidence="1 2">
    <name type="scientific">Caldicellulosiruptor acetigenus (strain ATCC 700853 / DSM 12137 / I77R1B)</name>
    <name type="common">Caldicellulosiruptor kristjanssonii</name>
    <dbReference type="NCBI Taxonomy" id="632335"/>
    <lineage>
        <taxon>Bacteria</taxon>
        <taxon>Bacillati</taxon>
        <taxon>Bacillota</taxon>
        <taxon>Bacillota incertae sedis</taxon>
        <taxon>Caldicellulosiruptorales</taxon>
        <taxon>Caldicellulosiruptoraceae</taxon>
        <taxon>Caldicellulosiruptor</taxon>
    </lineage>
</organism>
<name>E4S8G0_CALA7</name>
<dbReference type="Proteomes" id="UP000009256">
    <property type="component" value="Chromosome"/>
</dbReference>
<reference evidence="1 2" key="2">
    <citation type="journal article" date="2011" name="J. Bacteriol.">
        <title>Complete genome sequences for the anaerobic, extremely thermophilic plant biomass-degrading bacteria Caldicellulosiruptor hydrothermalis, Caldicellulosiruptor kristjanssonii, Caldicellulosiruptor kronotskyensis, Caldicellulosiruptor owensenis, and Caldicellulosiruptor lactoaceticus.</title>
        <authorList>
            <person name="Blumer-Schuette S.E."/>
            <person name="Ozdemir I."/>
            <person name="Mistry D."/>
            <person name="Lucas S."/>
            <person name="Lapidus A."/>
            <person name="Cheng J.F."/>
            <person name="Goodwin L.A."/>
            <person name="Pitluck S."/>
            <person name="Land M.L."/>
            <person name="Hauser L.J."/>
            <person name="Woyke T."/>
            <person name="Mikhailova N."/>
            <person name="Pati A."/>
            <person name="Kyrpides N.C."/>
            <person name="Ivanova N."/>
            <person name="Detter J.C."/>
            <person name="Walston-Davenport K."/>
            <person name="Han S."/>
            <person name="Adams M.W."/>
            <person name="Kelly R.M."/>
        </authorList>
    </citation>
    <scope>NUCLEOTIDE SEQUENCE [LARGE SCALE GENOMIC DNA]</scope>
    <source>
        <strain evidence="2">ATCC 700853 / DSM 12137 / I77R1B</strain>
    </source>
</reference>
<gene>
    <name evidence="1" type="ordered locus">Calkr_2513</name>
</gene>
<keyword evidence="2" id="KW-1185">Reference proteome</keyword>
<reference key="1">
    <citation type="submission" date="2010-11" db="EMBL/GenBank/DDBJ databases">
        <title>Complete sequence of chromosome of Caldicellulosiruptor kristjanssonii 177R1B.</title>
        <authorList>
            <consortium name="US DOE Joint Genome Institute"/>
            <person name="Lucas S."/>
            <person name="Copeland A."/>
            <person name="Lapidus A."/>
            <person name="Cheng J.-F."/>
            <person name="Bruce D."/>
            <person name="Goodwin L."/>
            <person name="Pitluck S."/>
            <person name="Davenport K."/>
            <person name="Detter J.C."/>
            <person name="Han C."/>
            <person name="Tapia R."/>
            <person name="Land M."/>
            <person name="Hauser L."/>
            <person name="Jeffries C."/>
            <person name="Kyrpides N."/>
            <person name="Ivanova N."/>
            <person name="Mikhailova N."/>
            <person name="Blumer-Schuette S.E."/>
            <person name="Kelly R.M."/>
            <person name="Woyke T."/>
        </authorList>
    </citation>
    <scope>NUCLEOTIDE SEQUENCE</scope>
    <source>
        <strain>177R1B</strain>
    </source>
</reference>
<dbReference type="KEGG" id="cki:Calkr_2513"/>
<proteinExistence type="predicted"/>